<evidence type="ECO:0000313" key="2">
    <source>
        <dbReference type="Proteomes" id="UP000054018"/>
    </source>
</evidence>
<sequence length="82" mass="9136">MTLHPRFQFVNLHINEGYTSSQHRRHAGHGSDSVYDQYYAPTNPGTDGQAVYTGDAPRTLPSKLLRLLKVDCNPELAQTLPA</sequence>
<dbReference type="Proteomes" id="UP000054018">
    <property type="component" value="Unassembled WGS sequence"/>
</dbReference>
<proteinExistence type="predicted"/>
<gene>
    <name evidence="1" type="ORF">PISMIDRAFT_676909</name>
</gene>
<organism evidence="1 2">
    <name type="scientific">Pisolithus microcarpus 441</name>
    <dbReference type="NCBI Taxonomy" id="765257"/>
    <lineage>
        <taxon>Eukaryota</taxon>
        <taxon>Fungi</taxon>
        <taxon>Dikarya</taxon>
        <taxon>Basidiomycota</taxon>
        <taxon>Agaricomycotina</taxon>
        <taxon>Agaricomycetes</taxon>
        <taxon>Agaricomycetidae</taxon>
        <taxon>Boletales</taxon>
        <taxon>Sclerodermatineae</taxon>
        <taxon>Pisolithaceae</taxon>
        <taxon>Pisolithus</taxon>
    </lineage>
</organism>
<evidence type="ECO:0000313" key="1">
    <source>
        <dbReference type="EMBL" id="KIK25632.1"/>
    </source>
</evidence>
<dbReference type="AlphaFoldDB" id="A0A0C9ZTP2"/>
<reference evidence="1 2" key="1">
    <citation type="submission" date="2014-04" db="EMBL/GenBank/DDBJ databases">
        <authorList>
            <consortium name="DOE Joint Genome Institute"/>
            <person name="Kuo A."/>
            <person name="Kohler A."/>
            <person name="Costa M.D."/>
            <person name="Nagy L.G."/>
            <person name="Floudas D."/>
            <person name="Copeland A."/>
            <person name="Barry K.W."/>
            <person name="Cichocki N."/>
            <person name="Veneault-Fourrey C."/>
            <person name="LaButti K."/>
            <person name="Lindquist E.A."/>
            <person name="Lipzen A."/>
            <person name="Lundell T."/>
            <person name="Morin E."/>
            <person name="Murat C."/>
            <person name="Sun H."/>
            <person name="Tunlid A."/>
            <person name="Henrissat B."/>
            <person name="Grigoriev I.V."/>
            <person name="Hibbett D.S."/>
            <person name="Martin F."/>
            <person name="Nordberg H.P."/>
            <person name="Cantor M.N."/>
            <person name="Hua S.X."/>
        </authorList>
    </citation>
    <scope>NUCLEOTIDE SEQUENCE [LARGE SCALE GENOMIC DNA]</scope>
    <source>
        <strain evidence="1 2">441</strain>
    </source>
</reference>
<accession>A0A0C9ZTP2</accession>
<protein>
    <submittedName>
        <fullName evidence="1">Uncharacterized protein</fullName>
    </submittedName>
</protein>
<dbReference type="OrthoDB" id="4357582at2759"/>
<dbReference type="HOGENOM" id="CLU_2559153_0_0_1"/>
<keyword evidence="2" id="KW-1185">Reference proteome</keyword>
<reference evidence="2" key="2">
    <citation type="submission" date="2015-01" db="EMBL/GenBank/DDBJ databases">
        <title>Evolutionary Origins and Diversification of the Mycorrhizal Mutualists.</title>
        <authorList>
            <consortium name="DOE Joint Genome Institute"/>
            <consortium name="Mycorrhizal Genomics Consortium"/>
            <person name="Kohler A."/>
            <person name="Kuo A."/>
            <person name="Nagy L.G."/>
            <person name="Floudas D."/>
            <person name="Copeland A."/>
            <person name="Barry K.W."/>
            <person name="Cichocki N."/>
            <person name="Veneault-Fourrey C."/>
            <person name="LaButti K."/>
            <person name="Lindquist E.A."/>
            <person name="Lipzen A."/>
            <person name="Lundell T."/>
            <person name="Morin E."/>
            <person name="Murat C."/>
            <person name="Riley R."/>
            <person name="Ohm R."/>
            <person name="Sun H."/>
            <person name="Tunlid A."/>
            <person name="Henrissat B."/>
            <person name="Grigoriev I.V."/>
            <person name="Hibbett D.S."/>
            <person name="Martin F."/>
        </authorList>
    </citation>
    <scope>NUCLEOTIDE SEQUENCE [LARGE SCALE GENOMIC DNA]</scope>
    <source>
        <strain evidence="2">441</strain>
    </source>
</reference>
<name>A0A0C9ZTP2_9AGAM</name>
<dbReference type="EMBL" id="KN833706">
    <property type="protein sequence ID" value="KIK25632.1"/>
    <property type="molecule type" value="Genomic_DNA"/>
</dbReference>